<evidence type="ECO:0000313" key="2">
    <source>
        <dbReference type="Proteomes" id="UP001300763"/>
    </source>
</evidence>
<keyword evidence="2" id="KW-1185">Reference proteome</keyword>
<evidence type="ECO:0008006" key="3">
    <source>
        <dbReference type="Google" id="ProtNLM"/>
    </source>
</evidence>
<evidence type="ECO:0000313" key="1">
    <source>
        <dbReference type="EMBL" id="MDD7965437.1"/>
    </source>
</evidence>
<name>A0ABT5SRG9_9PSEU</name>
<accession>A0ABT5SRG9</accession>
<organism evidence="1 2">
    <name type="scientific">Actinomycetospora lemnae</name>
    <dbReference type="NCBI Taxonomy" id="3019891"/>
    <lineage>
        <taxon>Bacteria</taxon>
        <taxon>Bacillati</taxon>
        <taxon>Actinomycetota</taxon>
        <taxon>Actinomycetes</taxon>
        <taxon>Pseudonocardiales</taxon>
        <taxon>Pseudonocardiaceae</taxon>
        <taxon>Actinomycetospora</taxon>
    </lineage>
</organism>
<dbReference type="EMBL" id="JAQZAO010000003">
    <property type="protein sequence ID" value="MDD7965437.1"/>
    <property type="molecule type" value="Genomic_DNA"/>
</dbReference>
<gene>
    <name evidence="1" type="ORF">PGB27_08740</name>
</gene>
<proteinExistence type="predicted"/>
<sequence>MGLVRKVMLAAASAGAIDRWVRPALMRWGATDAEVNDAFPGGDLVPGGTRSPTMAVTIEAPPHQVWPWLVQMGWDRGGWYSWDHLDNAGRPSATEVHPEWQDLAVGDQLRYWALGHVVDAYRVAVLDPPHFLCLYGCTDLRGRWLEPDDRRPEAYMEGTWGFRLDETPHGHTRLVISGHQVFRPRWIERFLVPWLFVLLVWPMQARMTVILKRTIESAGTSAPPP</sequence>
<dbReference type="Proteomes" id="UP001300763">
    <property type="component" value="Unassembled WGS sequence"/>
</dbReference>
<protein>
    <recommendedName>
        <fullName evidence="3">SRPBCC family protein</fullName>
    </recommendedName>
</protein>
<reference evidence="1 2" key="1">
    <citation type="submission" date="2023-02" db="EMBL/GenBank/DDBJ databases">
        <title>Genome sequencing required for Actinomycetospora new species description.</title>
        <authorList>
            <person name="Saimee Y."/>
            <person name="Duangmal K."/>
        </authorList>
    </citation>
    <scope>NUCLEOTIDE SEQUENCE [LARGE SCALE GENOMIC DNA]</scope>
    <source>
        <strain evidence="1 2">DW7H6</strain>
    </source>
</reference>
<dbReference type="RefSeq" id="WP_274199978.1">
    <property type="nucleotide sequence ID" value="NZ_JAQZAO010000003.1"/>
</dbReference>
<comment type="caution">
    <text evidence="1">The sequence shown here is derived from an EMBL/GenBank/DDBJ whole genome shotgun (WGS) entry which is preliminary data.</text>
</comment>